<evidence type="ECO:0000313" key="3">
    <source>
        <dbReference type="EMBL" id="QPC84528.1"/>
    </source>
</evidence>
<feature type="domain" description="Glycosyl transferase family 1" evidence="1">
    <location>
        <begin position="182"/>
        <end position="340"/>
    </location>
</feature>
<dbReference type="GO" id="GO:0016758">
    <property type="term" value="F:hexosyltransferase activity"/>
    <property type="evidence" value="ECO:0007669"/>
    <property type="project" value="TreeGrafter"/>
</dbReference>
<protein>
    <submittedName>
        <fullName evidence="3">Glycosyltransferase family 4 protein</fullName>
    </submittedName>
</protein>
<evidence type="ECO:0000313" key="4">
    <source>
        <dbReference type="Proteomes" id="UP000594468"/>
    </source>
</evidence>
<dbReference type="PANTHER" id="PTHR45947">
    <property type="entry name" value="SULFOQUINOVOSYL TRANSFERASE SQD2"/>
    <property type="match status" value="1"/>
</dbReference>
<dbReference type="Proteomes" id="UP000594468">
    <property type="component" value="Chromosome"/>
</dbReference>
<dbReference type="AlphaFoldDB" id="A0A7S8ECN3"/>
<dbReference type="Pfam" id="PF13439">
    <property type="entry name" value="Glyco_transf_4"/>
    <property type="match status" value="1"/>
</dbReference>
<organism evidence="3 4">
    <name type="scientific">Phototrophicus methaneseepsis</name>
    <dbReference type="NCBI Taxonomy" id="2710758"/>
    <lineage>
        <taxon>Bacteria</taxon>
        <taxon>Bacillati</taxon>
        <taxon>Chloroflexota</taxon>
        <taxon>Candidatus Thermofontia</taxon>
        <taxon>Phototrophicales</taxon>
        <taxon>Phototrophicaceae</taxon>
        <taxon>Phototrophicus</taxon>
    </lineage>
</organism>
<name>A0A7S8ECN3_9CHLR</name>
<dbReference type="InterPro" id="IPR028098">
    <property type="entry name" value="Glyco_trans_4-like_N"/>
</dbReference>
<dbReference type="Gene3D" id="3.40.50.2000">
    <property type="entry name" value="Glycogen Phosphorylase B"/>
    <property type="match status" value="2"/>
</dbReference>
<dbReference type="InterPro" id="IPR050194">
    <property type="entry name" value="Glycosyltransferase_grp1"/>
</dbReference>
<dbReference type="Pfam" id="PF00534">
    <property type="entry name" value="Glycos_transf_1"/>
    <property type="match status" value="1"/>
</dbReference>
<proteinExistence type="predicted"/>
<keyword evidence="3" id="KW-0808">Transferase</keyword>
<dbReference type="RefSeq" id="WP_195172591.1">
    <property type="nucleotide sequence ID" value="NZ_CP062983.1"/>
</dbReference>
<dbReference type="InterPro" id="IPR001296">
    <property type="entry name" value="Glyco_trans_1"/>
</dbReference>
<gene>
    <name evidence="3" type="ORF">G4Y79_09175</name>
</gene>
<dbReference type="PANTHER" id="PTHR45947:SF3">
    <property type="entry name" value="SULFOQUINOVOSYL TRANSFERASE SQD2"/>
    <property type="match status" value="1"/>
</dbReference>
<dbReference type="SUPFAM" id="SSF53756">
    <property type="entry name" value="UDP-Glycosyltransferase/glycogen phosphorylase"/>
    <property type="match status" value="1"/>
</dbReference>
<feature type="domain" description="Glycosyltransferase subfamily 4-like N-terminal" evidence="2">
    <location>
        <begin position="20"/>
        <end position="166"/>
    </location>
</feature>
<reference evidence="3 4" key="1">
    <citation type="submission" date="2020-02" db="EMBL/GenBank/DDBJ databases">
        <authorList>
            <person name="Zheng R.K."/>
            <person name="Sun C.M."/>
        </authorList>
    </citation>
    <scope>NUCLEOTIDE SEQUENCE [LARGE SCALE GENOMIC DNA]</scope>
    <source>
        <strain evidence="4">rifampicinis</strain>
    </source>
</reference>
<dbReference type="CDD" id="cd03801">
    <property type="entry name" value="GT4_PimA-like"/>
    <property type="match status" value="1"/>
</dbReference>
<evidence type="ECO:0000259" key="2">
    <source>
        <dbReference type="Pfam" id="PF13439"/>
    </source>
</evidence>
<dbReference type="EMBL" id="CP062983">
    <property type="protein sequence ID" value="QPC84528.1"/>
    <property type="molecule type" value="Genomic_DNA"/>
</dbReference>
<dbReference type="KEGG" id="pmet:G4Y79_09175"/>
<accession>A0A7S8ECN3</accession>
<evidence type="ECO:0000259" key="1">
    <source>
        <dbReference type="Pfam" id="PF00534"/>
    </source>
</evidence>
<keyword evidence="4" id="KW-1185">Reference proteome</keyword>
<sequence>MRVLMLSKACIVGIYQRKLEYIAQQGVDLLTVVPPSWRDERGEQKLERVYTEGYMLHVTPIRFNGNFHLHYYPALPAILRDFKPDVVHIDEEPYNLATWHALYHARRQGAKTLFFTWQNINRRYPPPFRWGESWVMRSSDAAIAGTDSAAEVLQAKGYAGPVVTIPQFGTDPGLFQPTPRAPRRPFTIGYVGRFVPEKGVLLLLQAASQLQGDWRLHLVGSGPQRPLLESTSAALGIAGRVTFTEWVASTEMPSLYHQFDALALPSLTRENWKEQFGRVLVEAMASGVPVIGSDSGAIPGVIADAGLILPEGDVPALTGALQRLLNDAALRQSLAQRGRDHVLAHFTHARIAQATVEVYRSLMA</sequence>